<evidence type="ECO:0008006" key="8">
    <source>
        <dbReference type="Google" id="ProtNLM"/>
    </source>
</evidence>
<organism evidence="6 7">
    <name type="scientific">Arctia plantaginis</name>
    <name type="common">Wood tiger moth</name>
    <name type="synonym">Phalaena plantaginis</name>
    <dbReference type="NCBI Taxonomy" id="874455"/>
    <lineage>
        <taxon>Eukaryota</taxon>
        <taxon>Metazoa</taxon>
        <taxon>Ecdysozoa</taxon>
        <taxon>Arthropoda</taxon>
        <taxon>Hexapoda</taxon>
        <taxon>Insecta</taxon>
        <taxon>Pterygota</taxon>
        <taxon>Neoptera</taxon>
        <taxon>Endopterygota</taxon>
        <taxon>Lepidoptera</taxon>
        <taxon>Glossata</taxon>
        <taxon>Ditrysia</taxon>
        <taxon>Noctuoidea</taxon>
        <taxon>Erebidae</taxon>
        <taxon>Arctiinae</taxon>
        <taxon>Arctia</taxon>
    </lineage>
</organism>
<dbReference type="Pfam" id="PF00083">
    <property type="entry name" value="Sugar_tr"/>
    <property type="match status" value="2"/>
</dbReference>
<proteinExistence type="predicted"/>
<dbReference type="OrthoDB" id="2544694at2759"/>
<feature type="transmembrane region" description="Helical" evidence="5">
    <location>
        <begin position="54"/>
        <end position="77"/>
    </location>
</feature>
<dbReference type="Proteomes" id="UP000494106">
    <property type="component" value="Unassembled WGS sequence"/>
</dbReference>
<evidence type="ECO:0000313" key="6">
    <source>
        <dbReference type="EMBL" id="CAB3260762.1"/>
    </source>
</evidence>
<feature type="transmembrane region" description="Helical" evidence="5">
    <location>
        <begin position="188"/>
        <end position="209"/>
    </location>
</feature>
<dbReference type="EMBL" id="CADEBC010000790">
    <property type="protein sequence ID" value="CAB3260762.1"/>
    <property type="molecule type" value="Genomic_DNA"/>
</dbReference>
<feature type="transmembrane region" description="Helical" evidence="5">
    <location>
        <begin position="97"/>
        <end position="118"/>
    </location>
</feature>
<dbReference type="GO" id="GO:0022857">
    <property type="term" value="F:transmembrane transporter activity"/>
    <property type="evidence" value="ECO:0007669"/>
    <property type="project" value="InterPro"/>
</dbReference>
<evidence type="ECO:0000256" key="1">
    <source>
        <dbReference type="ARBA" id="ARBA00004141"/>
    </source>
</evidence>
<dbReference type="InterPro" id="IPR036259">
    <property type="entry name" value="MFS_trans_sf"/>
</dbReference>
<protein>
    <recommendedName>
        <fullName evidence="8">Major facilitator superfamily (MFS) profile domain-containing protein</fullName>
    </recommendedName>
</protein>
<dbReference type="PANTHER" id="PTHR24064">
    <property type="entry name" value="SOLUTE CARRIER FAMILY 22 MEMBER"/>
    <property type="match status" value="1"/>
</dbReference>
<gene>
    <name evidence="6" type="ORF">APLA_LOCUS17517</name>
</gene>
<evidence type="ECO:0000256" key="3">
    <source>
        <dbReference type="ARBA" id="ARBA00022989"/>
    </source>
</evidence>
<keyword evidence="7" id="KW-1185">Reference proteome</keyword>
<keyword evidence="2 5" id="KW-0812">Transmembrane</keyword>
<evidence type="ECO:0000256" key="5">
    <source>
        <dbReference type="SAM" id="Phobius"/>
    </source>
</evidence>
<dbReference type="SUPFAM" id="SSF103473">
    <property type="entry name" value="MFS general substrate transporter"/>
    <property type="match status" value="1"/>
</dbReference>
<feature type="transmembrane region" description="Helical" evidence="5">
    <location>
        <begin position="277"/>
        <end position="297"/>
    </location>
</feature>
<accession>A0A8S1BMC1</accession>
<feature type="transmembrane region" description="Helical" evidence="5">
    <location>
        <begin position="215"/>
        <end position="237"/>
    </location>
</feature>
<feature type="transmembrane region" description="Helical" evidence="5">
    <location>
        <begin position="249"/>
        <end position="271"/>
    </location>
</feature>
<dbReference type="Gene3D" id="1.20.1250.20">
    <property type="entry name" value="MFS general substrate transporter like domains"/>
    <property type="match status" value="2"/>
</dbReference>
<evidence type="ECO:0000313" key="7">
    <source>
        <dbReference type="Proteomes" id="UP000494106"/>
    </source>
</evidence>
<sequence length="368" mass="40867">MKENGPTSDDMKIDKEAEDVQLSKCYENCEEYKYYQDVFESTLISQFGLICDRAWMASFTQTAMMLGLVCGISLFGWISDRFGRRNALILSTFTDVIFMMAAAFAPTYWTFTALRFFVGVASGETPRWLVTTGKVDRAVELMTKAAKFNKRSVDGIRDTVNKSVEELNLKDNEAESLNYTDLFRTRKLTLITTFSFMIWFVTGVCYFGLNQYTTVLGANIFFVVPLLGCIQIPLAPLTSLITRVFGRRASAIGTYIIAGASMICLIFIPAGTWVSTMLGFIGVAAAFLNFCVLYIFVTELYPTPMRNMGFSISAAGSKFGATVAPFVATLKPQWIASTIFAILPIIAAVICFLLPETKGKKLSDTVEK</sequence>
<dbReference type="InterPro" id="IPR005828">
    <property type="entry name" value="MFS_sugar_transport-like"/>
</dbReference>
<dbReference type="AlphaFoldDB" id="A0A8S1BMC1"/>
<evidence type="ECO:0000256" key="4">
    <source>
        <dbReference type="ARBA" id="ARBA00023136"/>
    </source>
</evidence>
<keyword evidence="4 5" id="KW-0472">Membrane</keyword>
<evidence type="ECO:0000256" key="2">
    <source>
        <dbReference type="ARBA" id="ARBA00022692"/>
    </source>
</evidence>
<name>A0A8S1BMC1_ARCPL</name>
<keyword evidence="3 5" id="KW-1133">Transmembrane helix</keyword>
<reference evidence="6 7" key="1">
    <citation type="submission" date="2020-04" db="EMBL/GenBank/DDBJ databases">
        <authorList>
            <person name="Wallbank WR R."/>
            <person name="Pardo Diaz C."/>
            <person name="Kozak K."/>
            <person name="Martin S."/>
            <person name="Jiggins C."/>
            <person name="Moest M."/>
            <person name="Warren A I."/>
            <person name="Byers J.R.P. K."/>
            <person name="Montejo-Kovacevich G."/>
            <person name="Yen C E."/>
        </authorList>
    </citation>
    <scope>NUCLEOTIDE SEQUENCE [LARGE SCALE GENOMIC DNA]</scope>
</reference>
<feature type="transmembrane region" description="Helical" evidence="5">
    <location>
        <begin position="334"/>
        <end position="354"/>
    </location>
</feature>
<comment type="caution">
    <text evidence="6">The sequence shown here is derived from an EMBL/GenBank/DDBJ whole genome shotgun (WGS) entry which is preliminary data.</text>
</comment>
<dbReference type="GO" id="GO:0016020">
    <property type="term" value="C:membrane"/>
    <property type="evidence" value="ECO:0007669"/>
    <property type="project" value="UniProtKB-SubCell"/>
</dbReference>
<comment type="subcellular location">
    <subcellularLocation>
        <location evidence="1">Membrane</location>
        <topology evidence="1">Multi-pass membrane protein</topology>
    </subcellularLocation>
</comment>